<dbReference type="SUPFAM" id="SSF56672">
    <property type="entry name" value="DNA/RNA polymerases"/>
    <property type="match status" value="1"/>
</dbReference>
<dbReference type="GO" id="GO:0006351">
    <property type="term" value="P:DNA-templated transcription"/>
    <property type="evidence" value="ECO:0007669"/>
    <property type="project" value="InterPro"/>
</dbReference>
<name>A0A8K1JEP1_9VIRU</name>
<evidence type="ECO:0000256" key="2">
    <source>
        <dbReference type="ARBA" id="ARBA00022695"/>
    </source>
</evidence>
<organism evidence="8">
    <name type="scientific">Riboviria sp</name>
    <dbReference type="NCBI Taxonomy" id="2585031"/>
    <lineage>
        <taxon>Viruses</taxon>
        <taxon>Riboviria</taxon>
    </lineage>
</organism>
<keyword evidence="1 6" id="KW-0808">Transferase</keyword>
<protein>
    <recommendedName>
        <fullName evidence="6">RNA-directed RNA polymerase</fullName>
        <ecNumber evidence="6">2.7.7.48</ecNumber>
    </recommendedName>
</protein>
<evidence type="ECO:0000256" key="1">
    <source>
        <dbReference type="ARBA" id="ARBA00022679"/>
    </source>
</evidence>
<dbReference type="GO" id="GO:0000166">
    <property type="term" value="F:nucleotide binding"/>
    <property type="evidence" value="ECO:0007669"/>
    <property type="project" value="UniProtKB-KW"/>
</dbReference>
<keyword evidence="4 6" id="KW-0693">Viral RNA replication</keyword>
<comment type="catalytic activity">
    <reaction evidence="5 6">
        <text>RNA(n) + a ribonucleoside 5'-triphosphate = RNA(n+1) + diphosphate</text>
        <dbReference type="Rhea" id="RHEA:21248"/>
        <dbReference type="Rhea" id="RHEA-COMP:14527"/>
        <dbReference type="Rhea" id="RHEA-COMP:17342"/>
        <dbReference type="ChEBI" id="CHEBI:33019"/>
        <dbReference type="ChEBI" id="CHEBI:61557"/>
        <dbReference type="ChEBI" id="CHEBI:140395"/>
        <dbReference type="EC" id="2.7.7.48"/>
    </reaction>
</comment>
<feature type="domain" description="RdRp catalytic" evidence="7">
    <location>
        <begin position="193"/>
        <end position="309"/>
    </location>
</feature>
<keyword evidence="6 8" id="KW-0696">RNA-directed RNA polymerase</keyword>
<evidence type="ECO:0000256" key="5">
    <source>
        <dbReference type="ARBA" id="ARBA00048744"/>
    </source>
</evidence>
<sequence>MISTSFSFVKWDTKNPSNIVAGALHRMAVDTQAMMIEKDPGNGLHNNKRMQRCLKQAADTLAAYLAQRIERFHSQQIPLSREGALLVIEKLRASQPKSKIKKLLDIVDKIDWTALEMSNVPHSGTKVFIKNEGYPGKDKPPRLIAFPQEGEKLLMSMAFYHVMHPLFSSPYCTKEIPEHQRPHTIERRLNELPNRYVADYTSFECVPDKLMMKLGEHRVLKQLVAPEYHFLFDWIERGGKLTARNGVTIRTTAVQYSGRYTTSLCNTIRNKLLLDSVALYLGLGLEEYRAVYEGDDSLSAWPANVTQEMISSALGRLGVAAEIKKVEEIGTAGYCSMYWNQNYELVCDPVKVLATFPFSCSQLSHNPQNTEGLLAAKAMSLAYRAPGCPIVSALVQRYIRPSGYMETRNEYERRWFREFSNIRRDKRKNATMNKLKVTFDRWDLVRKPTTEQRLMFYRIFNIPPVDQITAERNILYGDGLNQTVIDCLRGAESVLDVSLDDLQGIYYTMLFHAHRA</sequence>
<evidence type="ECO:0000256" key="4">
    <source>
        <dbReference type="ARBA" id="ARBA00022953"/>
    </source>
</evidence>
<evidence type="ECO:0000256" key="3">
    <source>
        <dbReference type="ARBA" id="ARBA00022741"/>
    </source>
</evidence>
<dbReference type="InterPro" id="IPR001795">
    <property type="entry name" value="RNA-dir_pol_luteovirus"/>
</dbReference>
<dbReference type="GO" id="GO:0003968">
    <property type="term" value="F:RNA-directed RNA polymerase activity"/>
    <property type="evidence" value="ECO:0007669"/>
    <property type="project" value="UniProtKB-KW"/>
</dbReference>
<dbReference type="InterPro" id="IPR007094">
    <property type="entry name" value="RNA-dir_pol_PSvirus"/>
</dbReference>
<accession>A0A8K1JEP1</accession>
<reference evidence="8" key="1">
    <citation type="submission" date="2021-06" db="EMBL/GenBank/DDBJ databases">
        <title>Viral sequences from lizard feces in the Qinghai-Tibetan Plateau, China.</title>
        <authorList>
            <person name="Lu J."/>
            <person name="Shen Q."/>
            <person name="Zhang W."/>
        </authorList>
    </citation>
    <scope>NUCLEOTIDE SEQUENCE</scope>
    <source>
        <strain evidence="8">1PE-RDRP-17</strain>
    </source>
</reference>
<dbReference type="EC" id="2.7.7.48" evidence="6"/>
<proteinExistence type="predicted"/>
<dbReference type="InterPro" id="IPR043502">
    <property type="entry name" value="DNA/RNA_pol_sf"/>
</dbReference>
<evidence type="ECO:0000259" key="7">
    <source>
        <dbReference type="PROSITE" id="PS50507"/>
    </source>
</evidence>
<dbReference type="GO" id="GO:0039694">
    <property type="term" value="P:viral RNA genome replication"/>
    <property type="evidence" value="ECO:0007669"/>
    <property type="project" value="InterPro"/>
</dbReference>
<dbReference type="PROSITE" id="PS50507">
    <property type="entry name" value="RDRP_SSRNA_POS"/>
    <property type="match status" value="1"/>
</dbReference>
<evidence type="ECO:0000256" key="6">
    <source>
        <dbReference type="RuleBase" id="RU364050"/>
    </source>
</evidence>
<dbReference type="EMBL" id="MZ375166">
    <property type="protein sequence ID" value="UCS96348.1"/>
    <property type="molecule type" value="Genomic_RNA"/>
</dbReference>
<dbReference type="Pfam" id="PF02123">
    <property type="entry name" value="RdRP_4"/>
    <property type="match status" value="1"/>
</dbReference>
<dbReference type="GO" id="GO:0003723">
    <property type="term" value="F:RNA binding"/>
    <property type="evidence" value="ECO:0007669"/>
    <property type="project" value="InterPro"/>
</dbReference>
<evidence type="ECO:0000313" key="8">
    <source>
        <dbReference type="EMBL" id="UCS96348.1"/>
    </source>
</evidence>
<keyword evidence="2 6" id="KW-0548">Nucleotidyltransferase</keyword>
<keyword evidence="3 6" id="KW-0547">Nucleotide-binding</keyword>